<feature type="region of interest" description="Disordered" evidence="1">
    <location>
        <begin position="22"/>
        <end position="53"/>
    </location>
</feature>
<dbReference type="EMBL" id="BLKM01000870">
    <property type="protein sequence ID" value="GFG39142.1"/>
    <property type="molecule type" value="Genomic_DNA"/>
</dbReference>
<evidence type="ECO:0000256" key="1">
    <source>
        <dbReference type="SAM" id="MobiDB-lite"/>
    </source>
</evidence>
<dbReference type="InParanoid" id="A0A6L2Q6M0"/>
<protein>
    <submittedName>
        <fullName evidence="2">Uncharacterized protein</fullName>
    </submittedName>
</protein>
<name>A0A6L2Q6M0_COPFO</name>
<organism evidence="2 3">
    <name type="scientific">Coptotermes formosanus</name>
    <name type="common">Formosan subterranean termite</name>
    <dbReference type="NCBI Taxonomy" id="36987"/>
    <lineage>
        <taxon>Eukaryota</taxon>
        <taxon>Metazoa</taxon>
        <taxon>Ecdysozoa</taxon>
        <taxon>Arthropoda</taxon>
        <taxon>Hexapoda</taxon>
        <taxon>Insecta</taxon>
        <taxon>Pterygota</taxon>
        <taxon>Neoptera</taxon>
        <taxon>Polyneoptera</taxon>
        <taxon>Dictyoptera</taxon>
        <taxon>Blattodea</taxon>
        <taxon>Blattoidea</taxon>
        <taxon>Termitoidae</taxon>
        <taxon>Rhinotermitidae</taxon>
        <taxon>Coptotermes</taxon>
    </lineage>
</organism>
<comment type="caution">
    <text evidence="2">The sequence shown here is derived from an EMBL/GenBank/DDBJ whole genome shotgun (WGS) entry which is preliminary data.</text>
</comment>
<sequence>MEDELRNIQGEDGLEECDLKFDQDLSAEASSEEESDLVQEAGAAHQMSGQEEENSFTYEVLHREANDVKLPSSLWAMHKDPNGRFVAFSRLPASHTGRLIADKGVVFAESLVPNVFFREIKLKLPAGVPTQPLESLHQVSAYLQKIHRLAFCTGTGLHDPIRSMNCRIYVDMPSSVRRCTACSAQRQAVLSAAQQKAT</sequence>
<accession>A0A6L2Q6M0</accession>
<reference evidence="3" key="1">
    <citation type="submission" date="2020-01" db="EMBL/GenBank/DDBJ databases">
        <title>Draft genome sequence of the Termite Coptotermes fromosanus.</title>
        <authorList>
            <person name="Itakura S."/>
            <person name="Yosikawa Y."/>
            <person name="Umezawa K."/>
        </authorList>
    </citation>
    <scope>NUCLEOTIDE SEQUENCE [LARGE SCALE GENOMIC DNA]</scope>
</reference>
<dbReference type="AlphaFoldDB" id="A0A6L2Q6M0"/>
<gene>
    <name evidence="2" type="ORF">Cfor_06450</name>
</gene>
<evidence type="ECO:0000313" key="3">
    <source>
        <dbReference type="Proteomes" id="UP000502823"/>
    </source>
</evidence>
<dbReference type="Proteomes" id="UP000502823">
    <property type="component" value="Unassembled WGS sequence"/>
</dbReference>
<keyword evidence="3" id="KW-1185">Reference proteome</keyword>
<evidence type="ECO:0000313" key="2">
    <source>
        <dbReference type="EMBL" id="GFG39142.1"/>
    </source>
</evidence>
<proteinExistence type="predicted"/>
<dbReference type="OrthoDB" id="7331812at2759"/>